<reference evidence="2 3" key="1">
    <citation type="submission" date="2019-05" db="EMBL/GenBank/DDBJ databases">
        <title>Another draft genome of Portunus trituberculatus and its Hox gene families provides insights of decapod evolution.</title>
        <authorList>
            <person name="Jeong J.-H."/>
            <person name="Song I."/>
            <person name="Kim S."/>
            <person name="Choi T."/>
            <person name="Kim D."/>
            <person name="Ryu S."/>
            <person name="Kim W."/>
        </authorList>
    </citation>
    <scope>NUCLEOTIDE SEQUENCE [LARGE SCALE GENOMIC DNA]</scope>
    <source>
        <tissue evidence="2">Muscle</tissue>
    </source>
</reference>
<protein>
    <submittedName>
        <fullName evidence="2">Uncharacterized protein</fullName>
    </submittedName>
</protein>
<feature type="compositionally biased region" description="Basic residues" evidence="1">
    <location>
        <begin position="1"/>
        <end position="11"/>
    </location>
</feature>
<name>A0A5B7E0N4_PORTR</name>
<dbReference type="EMBL" id="VSRR010001646">
    <property type="protein sequence ID" value="MPC26753.1"/>
    <property type="molecule type" value="Genomic_DNA"/>
</dbReference>
<feature type="region of interest" description="Disordered" evidence="1">
    <location>
        <begin position="1"/>
        <end position="66"/>
    </location>
</feature>
<evidence type="ECO:0000256" key="1">
    <source>
        <dbReference type="SAM" id="MobiDB-lite"/>
    </source>
</evidence>
<proteinExistence type="predicted"/>
<evidence type="ECO:0000313" key="3">
    <source>
        <dbReference type="Proteomes" id="UP000324222"/>
    </source>
</evidence>
<keyword evidence="3" id="KW-1185">Reference proteome</keyword>
<organism evidence="2 3">
    <name type="scientific">Portunus trituberculatus</name>
    <name type="common">Swimming crab</name>
    <name type="synonym">Neptunus trituberculatus</name>
    <dbReference type="NCBI Taxonomy" id="210409"/>
    <lineage>
        <taxon>Eukaryota</taxon>
        <taxon>Metazoa</taxon>
        <taxon>Ecdysozoa</taxon>
        <taxon>Arthropoda</taxon>
        <taxon>Crustacea</taxon>
        <taxon>Multicrustacea</taxon>
        <taxon>Malacostraca</taxon>
        <taxon>Eumalacostraca</taxon>
        <taxon>Eucarida</taxon>
        <taxon>Decapoda</taxon>
        <taxon>Pleocyemata</taxon>
        <taxon>Brachyura</taxon>
        <taxon>Eubrachyura</taxon>
        <taxon>Portunoidea</taxon>
        <taxon>Portunidae</taxon>
        <taxon>Portuninae</taxon>
        <taxon>Portunus</taxon>
    </lineage>
</organism>
<evidence type="ECO:0000313" key="2">
    <source>
        <dbReference type="EMBL" id="MPC26753.1"/>
    </source>
</evidence>
<comment type="caution">
    <text evidence="2">The sequence shown here is derived from an EMBL/GenBank/DDBJ whole genome shotgun (WGS) entry which is preliminary data.</text>
</comment>
<sequence>MKKGSKGRKGNCGKQYSEVKGTRKESVMAGSGRGVGGSGRGVGGREGWGRVGGATDSDKPRTHRRHPQHLHICLLIYVSVVHRPALLPWLSAPLPPLPSLSLHPFLPSLTASSSLPPNFPQASHVLKLSSLSPR</sequence>
<gene>
    <name evidence="2" type="ORF">E2C01_019900</name>
</gene>
<accession>A0A5B7E0N4</accession>
<dbReference type="AlphaFoldDB" id="A0A5B7E0N4"/>
<feature type="compositionally biased region" description="Gly residues" evidence="1">
    <location>
        <begin position="31"/>
        <end position="52"/>
    </location>
</feature>
<dbReference type="Proteomes" id="UP000324222">
    <property type="component" value="Unassembled WGS sequence"/>
</dbReference>